<name>A0ABQ0A756_9GAMM</name>
<dbReference type="PANTHER" id="PTHR30136">
    <property type="entry name" value="HELIX-TURN-HELIX TRANSCRIPTIONAL REGULATOR, ICLR FAMILY"/>
    <property type="match status" value="1"/>
</dbReference>
<organism evidence="8 9">
    <name type="scientific">Sessilibacter corallicola</name>
    <dbReference type="NCBI Taxonomy" id="2904075"/>
    <lineage>
        <taxon>Bacteria</taxon>
        <taxon>Pseudomonadati</taxon>
        <taxon>Pseudomonadota</taxon>
        <taxon>Gammaproteobacteria</taxon>
        <taxon>Cellvibrionales</taxon>
        <taxon>Cellvibrionaceae</taxon>
        <taxon>Sessilibacter</taxon>
    </lineage>
</organism>
<evidence type="ECO:0000256" key="2">
    <source>
        <dbReference type="ARBA" id="ARBA00023125"/>
    </source>
</evidence>
<dbReference type="EMBL" id="BAABWN010000003">
    <property type="protein sequence ID" value="GAA6167479.1"/>
    <property type="molecule type" value="Genomic_DNA"/>
</dbReference>
<evidence type="ECO:0000256" key="1">
    <source>
        <dbReference type="ARBA" id="ARBA00023015"/>
    </source>
</evidence>
<keyword evidence="1" id="KW-0805">Transcription regulation</keyword>
<sequence>MPQTPREKGSSIIRVLEMLETIALAERPMSATDVAFELEIPKASAHRLVQTLENEGYIQTNMRGNLVAAKRLNNIALGILQSSNLKDQRRAILENLTLEIDETCGISLPDGTEMIYYDRVQANWPLQVYLPIGSRVPISCTSGGKLYMSQMPVPKLKRLIDNIPLTKRARNTIIDKQQLFDEIMHIRDSGIGLDNEEFIDGMVACSVAINVHGKFHAALFCHAPVIRKSMDDLLLYAPHLLRAAGKITALLEEQESGCIE</sequence>
<proteinExistence type="predicted"/>
<dbReference type="PROSITE" id="PS51078">
    <property type="entry name" value="ICLR_ED"/>
    <property type="match status" value="1"/>
</dbReference>
<evidence type="ECO:0000256" key="3">
    <source>
        <dbReference type="ARBA" id="ARBA00023163"/>
    </source>
</evidence>
<keyword evidence="9" id="KW-1185">Reference proteome</keyword>
<accession>A0ABQ0A756</accession>
<evidence type="ECO:0000259" key="6">
    <source>
        <dbReference type="PROSITE" id="PS51077"/>
    </source>
</evidence>
<evidence type="ECO:0000313" key="9">
    <source>
        <dbReference type="Proteomes" id="UP001465153"/>
    </source>
</evidence>
<dbReference type="Proteomes" id="UP001465153">
    <property type="component" value="Unassembled WGS sequence"/>
</dbReference>
<evidence type="ECO:0000256" key="4">
    <source>
        <dbReference type="ARBA" id="ARBA00040379"/>
    </source>
</evidence>
<keyword evidence="3" id="KW-0804">Transcription</keyword>
<feature type="domain" description="IclR-ED" evidence="7">
    <location>
        <begin position="71"/>
        <end position="253"/>
    </location>
</feature>
<dbReference type="InterPro" id="IPR036388">
    <property type="entry name" value="WH-like_DNA-bd_sf"/>
</dbReference>
<gene>
    <name evidence="8" type="ORF">NBRC116591_12890</name>
</gene>
<evidence type="ECO:0000259" key="7">
    <source>
        <dbReference type="PROSITE" id="PS51078"/>
    </source>
</evidence>
<dbReference type="SUPFAM" id="SSF46785">
    <property type="entry name" value="Winged helix' DNA-binding domain"/>
    <property type="match status" value="1"/>
</dbReference>
<dbReference type="InterPro" id="IPR014757">
    <property type="entry name" value="Tscrpt_reg_IclR_C"/>
</dbReference>
<protein>
    <recommendedName>
        <fullName evidence="4">HTH-type transcriptional repressor AllR</fullName>
    </recommendedName>
    <alternativeName>
        <fullName evidence="5">Negative regulator of allantoin and glyoxylate utilization operons</fullName>
    </alternativeName>
</protein>
<dbReference type="PANTHER" id="PTHR30136:SF24">
    <property type="entry name" value="HTH-TYPE TRANSCRIPTIONAL REPRESSOR ALLR"/>
    <property type="match status" value="1"/>
</dbReference>
<dbReference type="SUPFAM" id="SSF55781">
    <property type="entry name" value="GAF domain-like"/>
    <property type="match status" value="1"/>
</dbReference>
<dbReference type="Gene3D" id="3.30.450.40">
    <property type="match status" value="1"/>
</dbReference>
<evidence type="ECO:0000313" key="8">
    <source>
        <dbReference type="EMBL" id="GAA6167479.1"/>
    </source>
</evidence>
<dbReference type="InterPro" id="IPR029016">
    <property type="entry name" value="GAF-like_dom_sf"/>
</dbReference>
<reference evidence="8 9" key="1">
    <citation type="submission" date="2024-04" db="EMBL/GenBank/DDBJ databases">
        <title>Draft genome sequence of Sessilibacter corallicola NBRC 116591.</title>
        <authorList>
            <person name="Miyakawa T."/>
            <person name="Kusuya Y."/>
            <person name="Miura T."/>
        </authorList>
    </citation>
    <scope>NUCLEOTIDE SEQUENCE [LARGE SCALE GENOMIC DNA]</scope>
    <source>
        <strain evidence="8 9">KU-00831-HH</strain>
    </source>
</reference>
<dbReference type="PROSITE" id="PS51077">
    <property type="entry name" value="HTH_ICLR"/>
    <property type="match status" value="1"/>
</dbReference>
<comment type="caution">
    <text evidence="8">The sequence shown here is derived from an EMBL/GenBank/DDBJ whole genome shotgun (WGS) entry which is preliminary data.</text>
</comment>
<dbReference type="RefSeq" id="WP_353302101.1">
    <property type="nucleotide sequence ID" value="NZ_BAABWN010000003.1"/>
</dbReference>
<evidence type="ECO:0000256" key="5">
    <source>
        <dbReference type="ARBA" id="ARBA00042627"/>
    </source>
</evidence>
<dbReference type="InterPro" id="IPR050707">
    <property type="entry name" value="HTH_MetabolicPath_Reg"/>
</dbReference>
<dbReference type="Pfam" id="PF09339">
    <property type="entry name" value="HTH_IclR"/>
    <property type="match status" value="1"/>
</dbReference>
<dbReference type="Gene3D" id="1.10.10.10">
    <property type="entry name" value="Winged helix-like DNA-binding domain superfamily/Winged helix DNA-binding domain"/>
    <property type="match status" value="1"/>
</dbReference>
<feature type="domain" description="HTH iclR-type" evidence="6">
    <location>
        <begin position="9"/>
        <end position="79"/>
    </location>
</feature>
<dbReference type="SMART" id="SM00346">
    <property type="entry name" value="HTH_ICLR"/>
    <property type="match status" value="1"/>
</dbReference>
<dbReference type="Pfam" id="PF01614">
    <property type="entry name" value="IclR_C"/>
    <property type="match status" value="1"/>
</dbReference>
<keyword evidence="2" id="KW-0238">DNA-binding</keyword>
<dbReference type="InterPro" id="IPR005471">
    <property type="entry name" value="Tscrpt_reg_IclR_N"/>
</dbReference>
<dbReference type="InterPro" id="IPR036390">
    <property type="entry name" value="WH_DNA-bd_sf"/>
</dbReference>